<dbReference type="GO" id="GO:0009723">
    <property type="term" value="P:response to ethylene"/>
    <property type="evidence" value="ECO:0007669"/>
    <property type="project" value="TreeGrafter"/>
</dbReference>
<evidence type="ECO:0000256" key="2">
    <source>
        <dbReference type="SAM" id="SignalP"/>
    </source>
</evidence>
<dbReference type="PANTHER" id="PTHR33470:SF50">
    <property type="entry name" value="PROLINE-RICH PROTEIN 1-RELATED"/>
    <property type="match status" value="1"/>
</dbReference>
<dbReference type="EMBL" id="BSYR01000101">
    <property type="protein sequence ID" value="GMJ16128.1"/>
    <property type="molecule type" value="Genomic_DNA"/>
</dbReference>
<evidence type="ECO:0000313" key="3">
    <source>
        <dbReference type="EMBL" id="GMJ16128.1"/>
    </source>
</evidence>
<comment type="caution">
    <text evidence="3">The sequence shown here is derived from an EMBL/GenBank/DDBJ whole genome shotgun (WGS) entry which is preliminary data.</text>
</comment>
<dbReference type="AlphaFoldDB" id="A0A9W7JJZ0"/>
<protein>
    <recommendedName>
        <fullName evidence="5">Pollen Ole e 1 allergen and extensin family protein</fullName>
    </recommendedName>
</protein>
<name>A0A9W7JJZ0_HIBTR</name>
<organism evidence="3 4">
    <name type="scientific">Hibiscus trionum</name>
    <name type="common">Flower of an hour</name>
    <dbReference type="NCBI Taxonomy" id="183268"/>
    <lineage>
        <taxon>Eukaryota</taxon>
        <taxon>Viridiplantae</taxon>
        <taxon>Streptophyta</taxon>
        <taxon>Embryophyta</taxon>
        <taxon>Tracheophyta</taxon>
        <taxon>Spermatophyta</taxon>
        <taxon>Magnoliopsida</taxon>
        <taxon>eudicotyledons</taxon>
        <taxon>Gunneridae</taxon>
        <taxon>Pentapetalae</taxon>
        <taxon>rosids</taxon>
        <taxon>malvids</taxon>
        <taxon>Malvales</taxon>
        <taxon>Malvaceae</taxon>
        <taxon>Malvoideae</taxon>
        <taxon>Hibiscus</taxon>
    </lineage>
</organism>
<dbReference type="OrthoDB" id="1847243at2759"/>
<gene>
    <name evidence="3" type="ORF">HRI_005282000</name>
</gene>
<proteinExistence type="predicted"/>
<evidence type="ECO:0000313" key="4">
    <source>
        <dbReference type="Proteomes" id="UP001165190"/>
    </source>
</evidence>
<keyword evidence="4" id="KW-1185">Reference proteome</keyword>
<dbReference type="GO" id="GO:0071944">
    <property type="term" value="C:cell periphery"/>
    <property type="evidence" value="ECO:0007669"/>
    <property type="project" value="TreeGrafter"/>
</dbReference>
<keyword evidence="1 2" id="KW-0732">Signal</keyword>
<sequence length="159" mass="17571">MLMASTTLSIYLIICSFMVVLASASVLDVKEEPLSIGIEGIILCKSDPKTTPIKGSVARITCLAVDQHGYETAPFSVLSKPTDSKGYYFAALYPHQLLHRNLKLADCRVFLQDSPFEACKVATDVNQGITGAPISYRRLLHDKKMKLYSVPPFFFSNGY</sequence>
<dbReference type="Proteomes" id="UP001165190">
    <property type="component" value="Unassembled WGS sequence"/>
</dbReference>
<evidence type="ECO:0008006" key="5">
    <source>
        <dbReference type="Google" id="ProtNLM"/>
    </source>
</evidence>
<feature type="signal peptide" evidence="2">
    <location>
        <begin position="1"/>
        <end position="24"/>
    </location>
</feature>
<feature type="chain" id="PRO_5040984793" description="Pollen Ole e 1 allergen and extensin family protein" evidence="2">
    <location>
        <begin position="25"/>
        <end position="159"/>
    </location>
</feature>
<evidence type="ECO:0000256" key="1">
    <source>
        <dbReference type="ARBA" id="ARBA00022729"/>
    </source>
</evidence>
<accession>A0A9W7JJZ0</accession>
<reference evidence="3" key="1">
    <citation type="submission" date="2023-05" db="EMBL/GenBank/DDBJ databases">
        <title>Genome and transcriptome analyses reveal genes involved in the formation of fine ridges on petal epidermal cells in Hibiscus trionum.</title>
        <authorList>
            <person name="Koshimizu S."/>
            <person name="Masuda S."/>
            <person name="Ishii T."/>
            <person name="Shirasu K."/>
            <person name="Hoshino A."/>
            <person name="Arita M."/>
        </authorList>
    </citation>
    <scope>NUCLEOTIDE SEQUENCE</scope>
    <source>
        <strain evidence="3">Hamamatsu line</strain>
    </source>
</reference>
<dbReference type="Pfam" id="PF01190">
    <property type="entry name" value="Pollen_Ole_e_1"/>
    <property type="match status" value="1"/>
</dbReference>
<dbReference type="PANTHER" id="PTHR33470">
    <property type="entry name" value="OS01G0164075 PROTEIN"/>
    <property type="match status" value="1"/>
</dbReference>